<organism evidence="1 2">
    <name type="scientific">Pleurodeles waltl</name>
    <name type="common">Iberian ribbed newt</name>
    <dbReference type="NCBI Taxonomy" id="8319"/>
    <lineage>
        <taxon>Eukaryota</taxon>
        <taxon>Metazoa</taxon>
        <taxon>Chordata</taxon>
        <taxon>Craniata</taxon>
        <taxon>Vertebrata</taxon>
        <taxon>Euteleostomi</taxon>
        <taxon>Amphibia</taxon>
        <taxon>Batrachia</taxon>
        <taxon>Caudata</taxon>
        <taxon>Salamandroidea</taxon>
        <taxon>Salamandridae</taxon>
        <taxon>Pleurodelinae</taxon>
        <taxon>Pleurodeles</taxon>
    </lineage>
</organism>
<dbReference type="Proteomes" id="UP001066276">
    <property type="component" value="Chromosome 7"/>
</dbReference>
<reference evidence="1" key="1">
    <citation type="journal article" date="2022" name="bioRxiv">
        <title>Sequencing and chromosome-scale assembly of the giantPleurodeles waltlgenome.</title>
        <authorList>
            <person name="Brown T."/>
            <person name="Elewa A."/>
            <person name="Iarovenko S."/>
            <person name="Subramanian E."/>
            <person name="Araus A.J."/>
            <person name="Petzold A."/>
            <person name="Susuki M."/>
            <person name="Suzuki K.-i.T."/>
            <person name="Hayashi T."/>
            <person name="Toyoda A."/>
            <person name="Oliveira C."/>
            <person name="Osipova E."/>
            <person name="Leigh N.D."/>
            <person name="Simon A."/>
            <person name="Yun M.H."/>
        </authorList>
    </citation>
    <scope>NUCLEOTIDE SEQUENCE</scope>
    <source>
        <strain evidence="1">20211129_DDA</strain>
        <tissue evidence="1">Liver</tissue>
    </source>
</reference>
<gene>
    <name evidence="1" type="ORF">NDU88_009745</name>
</gene>
<proteinExistence type="predicted"/>
<protein>
    <submittedName>
        <fullName evidence="1">Uncharacterized protein</fullName>
    </submittedName>
</protein>
<feature type="non-terminal residue" evidence="1">
    <location>
        <position position="1"/>
    </location>
</feature>
<dbReference type="EMBL" id="JANPWB010000011">
    <property type="protein sequence ID" value="KAJ1131408.1"/>
    <property type="molecule type" value="Genomic_DNA"/>
</dbReference>
<keyword evidence="2" id="KW-1185">Reference proteome</keyword>
<name>A0AAV7PT23_PLEWA</name>
<dbReference type="AlphaFoldDB" id="A0AAV7PT23"/>
<comment type="caution">
    <text evidence="1">The sequence shown here is derived from an EMBL/GenBank/DDBJ whole genome shotgun (WGS) entry which is preliminary data.</text>
</comment>
<evidence type="ECO:0000313" key="1">
    <source>
        <dbReference type="EMBL" id="KAJ1131408.1"/>
    </source>
</evidence>
<sequence length="73" mass="7971">LEKQVSLAIRREEPARRAVNVGACQEGCGRTLARAREAWGAAYEESGSEISAFSGRSRQADIETEPDCLIEAF</sequence>
<accession>A0AAV7PT23</accession>
<evidence type="ECO:0000313" key="2">
    <source>
        <dbReference type="Proteomes" id="UP001066276"/>
    </source>
</evidence>